<dbReference type="EMBL" id="VWNA01000001">
    <property type="protein sequence ID" value="MQT11772.1"/>
    <property type="molecule type" value="Genomic_DNA"/>
</dbReference>
<dbReference type="InterPro" id="IPR050282">
    <property type="entry name" value="Cycloisomerase_2"/>
</dbReference>
<name>A0A6A7Y1X2_9HYPH</name>
<dbReference type="PANTHER" id="PTHR30344">
    <property type="entry name" value="6-PHOSPHOGLUCONOLACTONASE-RELATED"/>
    <property type="match status" value="1"/>
</dbReference>
<dbReference type="InterPro" id="IPR011048">
    <property type="entry name" value="Haem_d1_sf"/>
</dbReference>
<keyword evidence="2" id="KW-0119">Carbohydrate metabolism</keyword>
<dbReference type="PANTHER" id="PTHR30344:SF1">
    <property type="entry name" value="6-PHOSPHOGLUCONOLACTONASE"/>
    <property type="match status" value="1"/>
</dbReference>
<gene>
    <name evidence="3" type="ORF">F0357_03600</name>
</gene>
<evidence type="ECO:0000313" key="4">
    <source>
        <dbReference type="Proteomes" id="UP000332515"/>
    </source>
</evidence>
<sequence length="374" mass="39228">MSETFLFVGTLNRSAPYFQAANGIGLAVYRFDEETGDAEQIDVAADVDNPTFLAVDPIRSVIYATSEVFGWKEGVVSAYRFDPATGRLAYLNKQAALGSITAYCSLTADGRHLLVANYAMGGGGPDRSVAVFPIRDDGGLDPCVSAARHEGSGPNAERQERSHAHCAVESPDGRDILAADLGLDRLVSYSLAADGALLPGRESLSLAPGSGPRHLVFHPSGRFVFAINELDSTIVSIARSAETGALRLVATVPAVPEAARGHNHCSELRLSADGRFLYGANRGDDTIVAYAVDPETGALALIGHAPCGGATPRHFTLSPAGRWLLVANQNADAVALLNRDAADGTLSDSGRRIAIGTPMCVQVVRFPSNALSNG</sequence>
<evidence type="ECO:0000313" key="3">
    <source>
        <dbReference type="EMBL" id="MQT11772.1"/>
    </source>
</evidence>
<protein>
    <submittedName>
        <fullName evidence="3">Lactonase family protein</fullName>
    </submittedName>
</protein>
<accession>A0A6A7Y1X2</accession>
<reference evidence="3 4" key="1">
    <citation type="submission" date="2019-09" db="EMBL/GenBank/DDBJ databases">
        <title>Segnochrobactrum spirostomi gen. nov., sp. nov., isolated from the ciliate Spirostomum cf. yagiui and description of a novel family, Segnochrobactraceae fam. nov. within the order Rhizobiales of the class Alphaproteobacteria.</title>
        <authorList>
            <person name="Akter S."/>
            <person name="Shazib S.U.A."/>
            <person name="Shin M.K."/>
        </authorList>
    </citation>
    <scope>NUCLEOTIDE SEQUENCE [LARGE SCALE GENOMIC DNA]</scope>
    <source>
        <strain evidence="3 4">Sp-1</strain>
    </source>
</reference>
<dbReference type="RefSeq" id="WP_153478836.1">
    <property type="nucleotide sequence ID" value="NZ_VWNA01000001.1"/>
</dbReference>
<dbReference type="GO" id="GO:0017057">
    <property type="term" value="F:6-phosphogluconolactonase activity"/>
    <property type="evidence" value="ECO:0007669"/>
    <property type="project" value="TreeGrafter"/>
</dbReference>
<dbReference type="SUPFAM" id="SSF51004">
    <property type="entry name" value="C-terminal (heme d1) domain of cytochrome cd1-nitrite reductase"/>
    <property type="match status" value="1"/>
</dbReference>
<keyword evidence="4" id="KW-1185">Reference proteome</keyword>
<dbReference type="InterPro" id="IPR019405">
    <property type="entry name" value="Lactonase_7-beta_prop"/>
</dbReference>
<comment type="caution">
    <text evidence="3">The sequence shown here is derived from an EMBL/GenBank/DDBJ whole genome shotgun (WGS) entry which is preliminary data.</text>
</comment>
<dbReference type="Gene3D" id="2.130.10.10">
    <property type="entry name" value="YVTN repeat-like/Quinoprotein amine dehydrogenase"/>
    <property type="match status" value="1"/>
</dbReference>
<dbReference type="InterPro" id="IPR015943">
    <property type="entry name" value="WD40/YVTN_repeat-like_dom_sf"/>
</dbReference>
<comment type="similarity">
    <text evidence="1">Belongs to the cycloisomerase 2 family.</text>
</comment>
<dbReference type="AlphaFoldDB" id="A0A6A7Y1X2"/>
<dbReference type="Pfam" id="PF10282">
    <property type="entry name" value="Lactonase"/>
    <property type="match status" value="1"/>
</dbReference>
<proteinExistence type="inferred from homology"/>
<dbReference type="Proteomes" id="UP000332515">
    <property type="component" value="Unassembled WGS sequence"/>
</dbReference>
<keyword evidence="2" id="KW-0313">Glucose metabolism</keyword>
<evidence type="ECO:0000256" key="2">
    <source>
        <dbReference type="ARBA" id="ARBA00022526"/>
    </source>
</evidence>
<dbReference type="GO" id="GO:0006006">
    <property type="term" value="P:glucose metabolic process"/>
    <property type="evidence" value="ECO:0007669"/>
    <property type="project" value="UniProtKB-KW"/>
</dbReference>
<organism evidence="3 4">
    <name type="scientific">Segnochrobactrum spirostomi</name>
    <dbReference type="NCBI Taxonomy" id="2608987"/>
    <lineage>
        <taxon>Bacteria</taxon>
        <taxon>Pseudomonadati</taxon>
        <taxon>Pseudomonadota</taxon>
        <taxon>Alphaproteobacteria</taxon>
        <taxon>Hyphomicrobiales</taxon>
        <taxon>Segnochrobactraceae</taxon>
        <taxon>Segnochrobactrum</taxon>
    </lineage>
</organism>
<evidence type="ECO:0000256" key="1">
    <source>
        <dbReference type="ARBA" id="ARBA00005564"/>
    </source>
</evidence>
<dbReference type="GO" id="GO:0005829">
    <property type="term" value="C:cytosol"/>
    <property type="evidence" value="ECO:0007669"/>
    <property type="project" value="TreeGrafter"/>
</dbReference>